<feature type="transmembrane region" description="Helical" evidence="1">
    <location>
        <begin position="15"/>
        <end position="38"/>
    </location>
</feature>
<evidence type="ECO:0000256" key="1">
    <source>
        <dbReference type="SAM" id="Phobius"/>
    </source>
</evidence>
<dbReference type="InterPro" id="IPR011004">
    <property type="entry name" value="Trimer_LpxA-like_sf"/>
</dbReference>
<keyword evidence="1" id="KW-0812">Transmembrane</keyword>
<accession>A0ABW5PTB3</accession>
<dbReference type="RefSeq" id="WP_141190066.1">
    <property type="nucleotide sequence ID" value="NZ_JBHUMR010000014.1"/>
</dbReference>
<evidence type="ECO:0000313" key="3">
    <source>
        <dbReference type="Proteomes" id="UP001597458"/>
    </source>
</evidence>
<comment type="caution">
    <text evidence="2">The sequence shown here is derived from an EMBL/GenBank/DDBJ whole genome shotgun (WGS) entry which is preliminary data.</text>
</comment>
<keyword evidence="3" id="KW-1185">Reference proteome</keyword>
<proteinExistence type="predicted"/>
<name>A0ABW5PTB3_9BACI</name>
<reference evidence="3" key="1">
    <citation type="journal article" date="2019" name="Int. J. Syst. Evol. Microbiol.">
        <title>The Global Catalogue of Microorganisms (GCM) 10K type strain sequencing project: providing services to taxonomists for standard genome sequencing and annotation.</title>
        <authorList>
            <consortium name="The Broad Institute Genomics Platform"/>
            <consortium name="The Broad Institute Genome Sequencing Center for Infectious Disease"/>
            <person name="Wu L."/>
            <person name="Ma J."/>
        </authorList>
    </citation>
    <scope>NUCLEOTIDE SEQUENCE [LARGE SCALE GENOMIC DNA]</scope>
    <source>
        <strain evidence="3">TISTR 2241</strain>
    </source>
</reference>
<keyword evidence="1" id="KW-0472">Membrane</keyword>
<organism evidence="2 3">
    <name type="scientific">Terrilactibacillus laevilacticus</name>
    <dbReference type="NCBI Taxonomy" id="1380157"/>
    <lineage>
        <taxon>Bacteria</taxon>
        <taxon>Bacillati</taxon>
        <taxon>Bacillota</taxon>
        <taxon>Bacilli</taxon>
        <taxon>Bacillales</taxon>
        <taxon>Bacillaceae</taxon>
        <taxon>Terrilactibacillus</taxon>
    </lineage>
</organism>
<dbReference type="Gene3D" id="2.160.10.10">
    <property type="entry name" value="Hexapeptide repeat proteins"/>
    <property type="match status" value="1"/>
</dbReference>
<gene>
    <name evidence="2" type="ORF">ACFSTF_12625</name>
</gene>
<evidence type="ECO:0000313" key="2">
    <source>
        <dbReference type="EMBL" id="MFD2618153.1"/>
    </source>
</evidence>
<protein>
    <recommendedName>
        <fullName evidence="4">Type 4 fimbrial biogenesis protein PilX N-terminal domain-containing protein</fullName>
    </recommendedName>
</protein>
<dbReference type="EMBL" id="JBHUMR010000014">
    <property type="protein sequence ID" value="MFD2618153.1"/>
    <property type="molecule type" value="Genomic_DNA"/>
</dbReference>
<dbReference type="SUPFAM" id="SSF51161">
    <property type="entry name" value="Trimeric LpxA-like enzymes"/>
    <property type="match status" value="1"/>
</dbReference>
<dbReference type="Proteomes" id="UP001597458">
    <property type="component" value="Unassembled WGS sequence"/>
</dbReference>
<keyword evidence="1" id="KW-1133">Transmembrane helix</keyword>
<evidence type="ECO:0008006" key="4">
    <source>
        <dbReference type="Google" id="ProtNLM"/>
    </source>
</evidence>
<sequence length="475" mass="52392">MRRLLLQWHNEKGSALLMTLLVLMVFSILGMALVTMSFNHTKQVGHQIEQTQATSAAEMGLKAFNIQIEETIDDINHQLPETFNQFLSLLHTEKPSQLSSDLSDLQGHPSYQVSIENVTTAGSKVTWTIKSTGKVQGIEKSITQDRTFIYGQETSSEGSTDGNLSNRTPEYMGLSLPYMEGSVIIDGNWTCKKNDNVFINGAPECIGETHQPIDVSPIKSLFENMPVTLPSGNPLPQAQTINNPNIIEDHFPNNVNITDGLDINHDTTFEKSVYVKGNLNINGKTTFKGDLYVDGQVTLSSDTTIHGNVYINGPLKLNKDVDAMFNGHVKMTQQIDLGKDSHITFMKNTMIYGDLNTNGKVTSMGNLYLGGSLDYRGGDHFEGYVFINHSIARSNDGTGWEDEVTFTRTVYSNGDFDLKSNKSTVYFNQGVVIKGDVTTKTSNHGKIVFGPLKRGVSTPTAKPTLTVTTTHTTYQ</sequence>